<dbReference type="Gene3D" id="1.25.40.10">
    <property type="entry name" value="Tetratricopeptide repeat domain"/>
    <property type="match status" value="6"/>
</dbReference>
<feature type="repeat" description="PPR" evidence="3">
    <location>
        <begin position="368"/>
        <end position="402"/>
    </location>
</feature>
<feature type="repeat" description="PPR" evidence="3">
    <location>
        <begin position="298"/>
        <end position="332"/>
    </location>
</feature>
<dbReference type="AlphaFoldDB" id="A0AAD1ZJ28"/>
<dbReference type="Pfam" id="PF13041">
    <property type="entry name" value="PPR_2"/>
    <property type="match status" value="6"/>
</dbReference>
<evidence type="ECO:0000256" key="3">
    <source>
        <dbReference type="PROSITE-ProRule" id="PRU00708"/>
    </source>
</evidence>
<evidence type="ECO:0000256" key="2">
    <source>
        <dbReference type="ARBA" id="ARBA00022737"/>
    </source>
</evidence>
<feature type="repeat" description="PPR" evidence="3">
    <location>
        <begin position="663"/>
        <end position="697"/>
    </location>
</feature>
<reference evidence="4" key="1">
    <citation type="submission" date="2023-05" db="EMBL/GenBank/DDBJ databases">
        <authorList>
            <person name="Huff M."/>
        </authorList>
    </citation>
    <scope>NUCLEOTIDE SEQUENCE</scope>
</reference>
<feature type="repeat" description="PPR" evidence="3">
    <location>
        <begin position="263"/>
        <end position="297"/>
    </location>
</feature>
<feature type="repeat" description="PPR" evidence="3">
    <location>
        <begin position="403"/>
        <end position="437"/>
    </location>
</feature>
<feature type="repeat" description="PPR" evidence="3">
    <location>
        <begin position="333"/>
        <end position="367"/>
    </location>
</feature>
<sequence>MPLHKPLRSALRHSHFRSISINLQPPPAPEPPSSPLSSTPDALLVEKAIAILKRHHPSSLDSLVPHFTPQSAAYLLLQSQNNQTLILKFINWARDFPFFENLQCNCIAIHILTRFKLYKTAQSLAEVVAVHFPDDEKGNSVFECLRESYQLCNSSSAVFDLMVKSYSNLKMLDTALNMITLAKSHGFMPGVLSYNSVLDAIIRVAAYGHVELAQKLYLDMIKYGVSPNVFTYNILIRGFCGNKKLGKSLEFFKEMERKGCVPNVVTYNTLIDAYCKLGNIDEAFRLMKLMWEKNLEPNVITYNVIINGLCRDGRMKETGEVFEEMKRGGLLPDEITYNTLINGFCKDGNFHQALVVHGEMVRNGLSPNVVTYTALINSMCKARNLHRAMELFDQMHSRGLSPNDRTYTTLIDGFCQQGFVDEAYRVLNEMIGRGFSPSSVTYNALINGHCLLGRIEDALRVIQDMIVKGVQPDVVTYSTIVSGYCRDFDLDKAFRMKEEMIDKGISPDSITYSSLIQGLCVQRRLMEACELFEEMWRKGLQPDKFTYTTLINAYCVEDDVSSAVNLHDAMIKRGLFPDVVTYSVLINGLNKQARSKEAKRLLFKLFYEQSVPHDVTYDFLIKSCSSIEFQSAIALIKGFCMKGLMNEADRVFEMMLERNHEPNEAIYNILIHGHCRGGNLNKAIDLYGEMVHHGLNTHAVTFIALIKEVHKAGMSEELNQIINNTLRSCKVTDGELAKVLVEVNHKEGNMDAVFKILSEMAKDGLLPNNVRTT</sequence>
<dbReference type="SUPFAM" id="SSF81901">
    <property type="entry name" value="HCP-like"/>
    <property type="match status" value="1"/>
</dbReference>
<proteinExistence type="inferred from homology"/>
<dbReference type="NCBIfam" id="TIGR00756">
    <property type="entry name" value="PPR"/>
    <property type="match status" value="12"/>
</dbReference>
<dbReference type="PANTHER" id="PTHR47941">
    <property type="entry name" value="PENTATRICOPEPTIDE REPEAT-CONTAINING PROTEIN 3, MITOCHONDRIAL"/>
    <property type="match status" value="1"/>
</dbReference>
<feature type="repeat" description="PPR" evidence="3">
    <location>
        <begin position="543"/>
        <end position="577"/>
    </location>
</feature>
<evidence type="ECO:0008006" key="6">
    <source>
        <dbReference type="Google" id="ProtNLM"/>
    </source>
</evidence>
<keyword evidence="2" id="KW-0677">Repeat</keyword>
<organism evidence="4 5">
    <name type="scientific">Fraxinus pennsylvanica</name>
    <dbReference type="NCBI Taxonomy" id="56036"/>
    <lineage>
        <taxon>Eukaryota</taxon>
        <taxon>Viridiplantae</taxon>
        <taxon>Streptophyta</taxon>
        <taxon>Embryophyta</taxon>
        <taxon>Tracheophyta</taxon>
        <taxon>Spermatophyta</taxon>
        <taxon>Magnoliopsida</taxon>
        <taxon>eudicotyledons</taxon>
        <taxon>Gunneridae</taxon>
        <taxon>Pentapetalae</taxon>
        <taxon>asterids</taxon>
        <taxon>lamiids</taxon>
        <taxon>Lamiales</taxon>
        <taxon>Oleaceae</taxon>
        <taxon>Oleeae</taxon>
        <taxon>Fraxinus</taxon>
    </lineage>
</organism>
<evidence type="ECO:0000313" key="5">
    <source>
        <dbReference type="Proteomes" id="UP000834106"/>
    </source>
</evidence>
<feature type="repeat" description="PPR" evidence="3">
    <location>
        <begin position="190"/>
        <end position="227"/>
    </location>
</feature>
<dbReference type="PROSITE" id="PS51375">
    <property type="entry name" value="PPR"/>
    <property type="match status" value="14"/>
</dbReference>
<dbReference type="Proteomes" id="UP000834106">
    <property type="component" value="Chromosome 10"/>
</dbReference>
<dbReference type="InterPro" id="IPR011990">
    <property type="entry name" value="TPR-like_helical_dom_sf"/>
</dbReference>
<gene>
    <name evidence="4" type="ORF">FPE_LOCUS16277</name>
</gene>
<protein>
    <recommendedName>
        <fullName evidence="6">Pentatricopeptide repeat-containing protein</fullName>
    </recommendedName>
</protein>
<evidence type="ECO:0000256" key="1">
    <source>
        <dbReference type="ARBA" id="ARBA00007626"/>
    </source>
</evidence>
<dbReference type="EMBL" id="OU503045">
    <property type="protein sequence ID" value="CAI9770013.1"/>
    <property type="molecule type" value="Genomic_DNA"/>
</dbReference>
<feature type="repeat" description="PPR" evidence="3">
    <location>
        <begin position="578"/>
        <end position="612"/>
    </location>
</feature>
<feature type="repeat" description="PPR" evidence="3">
    <location>
        <begin position="473"/>
        <end position="507"/>
    </location>
</feature>
<comment type="similarity">
    <text evidence="1">Belongs to the PPR family. P subfamily.</text>
</comment>
<feature type="repeat" description="PPR" evidence="3">
    <location>
        <begin position="228"/>
        <end position="262"/>
    </location>
</feature>
<dbReference type="Pfam" id="PF12854">
    <property type="entry name" value="PPR_1"/>
    <property type="match status" value="2"/>
</dbReference>
<dbReference type="Pfam" id="PF01535">
    <property type="entry name" value="PPR"/>
    <property type="match status" value="1"/>
</dbReference>
<dbReference type="FunFam" id="1.25.40.10:FF:000558">
    <property type="entry name" value="Pentatricopeptide repeat-containing protein At5g39710"/>
    <property type="match status" value="1"/>
</dbReference>
<feature type="repeat" description="PPR" evidence="3">
    <location>
        <begin position="628"/>
        <end position="662"/>
    </location>
</feature>
<dbReference type="InterPro" id="IPR002885">
    <property type="entry name" value="PPR_rpt"/>
</dbReference>
<evidence type="ECO:0000313" key="4">
    <source>
        <dbReference type="EMBL" id="CAI9770013.1"/>
    </source>
</evidence>
<keyword evidence="5" id="KW-1185">Reference proteome</keyword>
<feature type="repeat" description="PPR" evidence="3">
    <location>
        <begin position="438"/>
        <end position="472"/>
    </location>
</feature>
<feature type="repeat" description="PPR" evidence="3">
    <location>
        <begin position="508"/>
        <end position="542"/>
    </location>
</feature>
<name>A0AAD1ZJ28_9LAMI</name>
<accession>A0AAD1ZJ28</accession>